<feature type="compositionally biased region" description="Acidic residues" evidence="1">
    <location>
        <begin position="420"/>
        <end position="441"/>
    </location>
</feature>
<dbReference type="Pfam" id="PF24054">
    <property type="entry name" value="DUF7357"/>
    <property type="match status" value="1"/>
</dbReference>
<proteinExistence type="predicted"/>
<feature type="compositionally biased region" description="Basic and acidic residues" evidence="1">
    <location>
        <begin position="254"/>
        <end position="270"/>
    </location>
</feature>
<dbReference type="InterPro" id="IPR055781">
    <property type="entry name" value="DUF7357"/>
</dbReference>
<feature type="compositionally biased region" description="Polar residues" evidence="1">
    <location>
        <begin position="944"/>
        <end position="954"/>
    </location>
</feature>
<feature type="compositionally biased region" description="Basic residues" evidence="1">
    <location>
        <begin position="701"/>
        <end position="712"/>
    </location>
</feature>
<feature type="compositionally biased region" description="Low complexity" evidence="1">
    <location>
        <begin position="378"/>
        <end position="394"/>
    </location>
</feature>
<feature type="compositionally biased region" description="Acidic residues" evidence="1">
    <location>
        <begin position="717"/>
        <end position="726"/>
    </location>
</feature>
<evidence type="ECO:0000313" key="4">
    <source>
        <dbReference type="Proteomes" id="UP001610563"/>
    </source>
</evidence>
<feature type="compositionally biased region" description="Low complexity" evidence="1">
    <location>
        <begin position="403"/>
        <end position="419"/>
    </location>
</feature>
<organism evidence="3 4">
    <name type="scientific">Aspergillus keveii</name>
    <dbReference type="NCBI Taxonomy" id="714993"/>
    <lineage>
        <taxon>Eukaryota</taxon>
        <taxon>Fungi</taxon>
        <taxon>Dikarya</taxon>
        <taxon>Ascomycota</taxon>
        <taxon>Pezizomycotina</taxon>
        <taxon>Eurotiomycetes</taxon>
        <taxon>Eurotiomycetidae</taxon>
        <taxon>Eurotiales</taxon>
        <taxon>Aspergillaceae</taxon>
        <taxon>Aspergillus</taxon>
        <taxon>Aspergillus subgen. Nidulantes</taxon>
    </lineage>
</organism>
<feature type="compositionally biased region" description="Low complexity" evidence="1">
    <location>
        <begin position="975"/>
        <end position="985"/>
    </location>
</feature>
<accession>A0ABR4GHL9</accession>
<protein>
    <recommendedName>
        <fullName evidence="2">DUF7357 domain-containing protein</fullName>
    </recommendedName>
</protein>
<feature type="region of interest" description="Disordered" evidence="1">
    <location>
        <begin position="836"/>
        <end position="871"/>
    </location>
</feature>
<dbReference type="Proteomes" id="UP001610563">
    <property type="component" value="Unassembled WGS sequence"/>
</dbReference>
<gene>
    <name evidence="3" type="ORF">BJX66DRAFT_34769</name>
</gene>
<keyword evidence="4" id="KW-1185">Reference proteome</keyword>
<feature type="compositionally biased region" description="Polar residues" evidence="1">
    <location>
        <begin position="1075"/>
        <end position="1085"/>
    </location>
</feature>
<feature type="compositionally biased region" description="Acidic residues" evidence="1">
    <location>
        <begin position="571"/>
        <end position="583"/>
    </location>
</feature>
<feature type="compositionally biased region" description="Basic and acidic residues" evidence="1">
    <location>
        <begin position="333"/>
        <end position="343"/>
    </location>
</feature>
<feature type="region of interest" description="Disordered" evidence="1">
    <location>
        <begin position="884"/>
        <end position="1092"/>
    </location>
</feature>
<feature type="compositionally biased region" description="Basic and acidic residues" evidence="1">
    <location>
        <begin position="231"/>
        <end position="244"/>
    </location>
</feature>
<feature type="region of interest" description="Disordered" evidence="1">
    <location>
        <begin position="556"/>
        <end position="603"/>
    </location>
</feature>
<feature type="compositionally biased region" description="Polar residues" evidence="1">
    <location>
        <begin position="1140"/>
        <end position="1149"/>
    </location>
</feature>
<reference evidence="3 4" key="1">
    <citation type="submission" date="2024-07" db="EMBL/GenBank/DDBJ databases">
        <title>Section-level genome sequencing and comparative genomics of Aspergillus sections Usti and Cavernicolus.</title>
        <authorList>
            <consortium name="Lawrence Berkeley National Laboratory"/>
            <person name="Nybo J.L."/>
            <person name="Vesth T.C."/>
            <person name="Theobald S."/>
            <person name="Frisvad J.C."/>
            <person name="Larsen T.O."/>
            <person name="Kjaerboelling I."/>
            <person name="Rothschild-Mancinelli K."/>
            <person name="Lyhne E.K."/>
            <person name="Kogle M.E."/>
            <person name="Barry K."/>
            <person name="Clum A."/>
            <person name="Na H."/>
            <person name="Ledsgaard L."/>
            <person name="Lin J."/>
            <person name="Lipzen A."/>
            <person name="Kuo A."/>
            <person name="Riley R."/>
            <person name="Mondo S."/>
            <person name="Labutti K."/>
            <person name="Haridas S."/>
            <person name="Pangalinan J."/>
            <person name="Salamov A.A."/>
            <person name="Simmons B.A."/>
            <person name="Magnuson J.K."/>
            <person name="Chen J."/>
            <person name="Drula E."/>
            <person name="Henrissat B."/>
            <person name="Wiebenga A."/>
            <person name="Lubbers R.J."/>
            <person name="Gomes A.C."/>
            <person name="Makela M.R."/>
            <person name="Stajich J."/>
            <person name="Grigoriev I.V."/>
            <person name="Mortensen U.H."/>
            <person name="De Vries R.P."/>
            <person name="Baker S.E."/>
            <person name="Andersen M.R."/>
        </authorList>
    </citation>
    <scope>NUCLEOTIDE SEQUENCE [LARGE SCALE GENOMIC DNA]</scope>
    <source>
        <strain evidence="3 4">CBS 209.92</strain>
    </source>
</reference>
<feature type="compositionally biased region" description="Polar residues" evidence="1">
    <location>
        <begin position="455"/>
        <end position="467"/>
    </location>
</feature>
<feature type="region of interest" description="Disordered" evidence="1">
    <location>
        <begin position="698"/>
        <end position="726"/>
    </location>
</feature>
<feature type="compositionally biased region" description="Polar residues" evidence="1">
    <location>
        <begin position="1027"/>
        <end position="1044"/>
    </location>
</feature>
<evidence type="ECO:0000259" key="2">
    <source>
        <dbReference type="Pfam" id="PF24054"/>
    </source>
</evidence>
<feature type="region of interest" description="Disordered" evidence="1">
    <location>
        <begin position="1109"/>
        <end position="1246"/>
    </location>
</feature>
<feature type="compositionally biased region" description="Polar residues" evidence="1">
    <location>
        <begin position="1159"/>
        <end position="1169"/>
    </location>
</feature>
<feature type="compositionally biased region" description="Basic and acidic residues" evidence="1">
    <location>
        <begin position="621"/>
        <end position="630"/>
    </location>
</feature>
<feature type="compositionally biased region" description="Basic and acidic residues" evidence="1">
    <location>
        <begin position="282"/>
        <end position="299"/>
    </location>
</feature>
<feature type="compositionally biased region" description="Acidic residues" evidence="1">
    <location>
        <begin position="219"/>
        <end position="230"/>
    </location>
</feature>
<feature type="region of interest" description="Disordered" evidence="1">
    <location>
        <begin position="186"/>
        <end position="482"/>
    </location>
</feature>
<feature type="compositionally biased region" description="Polar residues" evidence="1">
    <location>
        <begin position="1226"/>
        <end position="1235"/>
    </location>
</feature>
<comment type="caution">
    <text evidence="3">The sequence shown here is derived from an EMBL/GenBank/DDBJ whole genome shotgun (WGS) entry which is preliminary data.</text>
</comment>
<evidence type="ECO:0000313" key="3">
    <source>
        <dbReference type="EMBL" id="KAL2798559.1"/>
    </source>
</evidence>
<sequence>MRLHLTIQRHGLPVTRILWTTSPPSLFGHNHASSSSMIPATSSAVTSSRVPNALYANGGYTVAHLLEDVNEVIPLETEPRLFEDESSGQWGLEDYVVEVGGSECLHFMEVDGLLREGDEVLIRALQISDLRARRLSGRHQISMDGKHLIDGVPFGKPFLKRPTSSRPAITIPPRKKRRTALSIWGSGSSYEEEDTEWAPAQQISTGKELSLLNPASELEKEEDDNEDEYEDAYRDDYEDYHEPNEDGDGTVIRHNIDRTLEGTEDGHEGSDGEVEDLSQELQDLKKDMDAPLVPEEKNATRRGKSRGQSLRSHPSILQAVPRKSSLSRPSMRRSSDASRRDSKSVTFDQQKQESPKVNLETAIARAGSTSEEPEDIMSSESDSSSSASDSIVSESSEEEEVDSSSASSSSVSEAASESSSESDSDSSSESSDSESEPESESVSEAGSEPEKEDVANTSNILKPTHNMNPPGAGSLRTRKSNQRCKLRRRLTKLKELGILEEGADFAALRQWEAEHGDSFYVPGAAIDLKTKAQEEFEAKRQKLLLDLESGGVDITPYSEKENITPSSIEQDVSELPEDHDEQYETANDTNEASPEVPQRRTLDVASTRRLLFGSLGVRTPRSKEEEEATRKKLAGKAQKFIPQKPAQHVAEDHESESEVDWRDKLVLGATECFYDDIELSTPPFPFEQRWDPEAAELIRQRNQRGKKRKRRQQVQTYEEEETTGYDYYGEEDTQLNYDDSEFLEAQIDNKDESEEAAFKSAESTIDDLPALPNDTSGLAGVTAQEMKPGLVFAFKQLDVSKATNWQPTVSEFRVAVVTDVFDNNILGIRLAKPYRREPKTDDEEGPFQYSGFEMPGMDDEEGEDDGFREVPFDDLIDPKLLRAAPTADAGDQDTASILPADDEPLAPEPSQSAVDDAALVAEHEDDYLAATSSLKPSSPIIDRISTSNFVTQPDSPVRSPRFEGFEPASSPPSSPASGSSSAASSNEGRDEVEEQRAPSTPKEKHENEQSELPSTCPPNADDHDQQETGLTDQLQPISSPSDMGSFNRVMDYLASQDPSSPLGSPIKSERKESPYQPSLKISSPTVPTPFYDVDKLEERRQFARIAAQRDLKIGRASSKGQSLKVEVPSSPEFARKSSRKSSLSTQDPSLVSVIPDSVQPPTRNESPPASQMPEHFIDLTQSSPPVSPGGSDEDFAKTHRLPRGSGWVSKNFPRRQTRQSSQSSRIVQTLDTGSISPPRRRRRRKS</sequence>
<evidence type="ECO:0000256" key="1">
    <source>
        <dbReference type="SAM" id="MobiDB-lite"/>
    </source>
</evidence>
<feature type="region of interest" description="Disordered" evidence="1">
    <location>
        <begin position="615"/>
        <end position="659"/>
    </location>
</feature>
<dbReference type="EMBL" id="JBFTWV010000012">
    <property type="protein sequence ID" value="KAL2798559.1"/>
    <property type="molecule type" value="Genomic_DNA"/>
</dbReference>
<feature type="domain" description="DUF7357" evidence="2">
    <location>
        <begin position="1"/>
        <end position="174"/>
    </location>
</feature>
<name>A0ABR4GHL9_9EURO</name>